<keyword evidence="1" id="KW-0677">Repeat</keyword>
<dbReference type="EMBL" id="CP058608">
    <property type="protein sequence ID" value="QLG73371.1"/>
    <property type="molecule type" value="Genomic_DNA"/>
</dbReference>
<comment type="function">
    <text evidence="5">Multiubiquitin chain receptor involved in modulation of proteasomal degradation. Involved in nucleotide excision repair.</text>
</comment>
<dbReference type="GeneID" id="59237113"/>
<dbReference type="GO" id="GO:0003684">
    <property type="term" value="F:damaged DNA binding"/>
    <property type="evidence" value="ECO:0007669"/>
    <property type="project" value="UniProtKB-UniRule"/>
</dbReference>
<evidence type="ECO:0000256" key="6">
    <source>
        <dbReference type="SAM" id="MobiDB-lite"/>
    </source>
</evidence>
<feature type="region of interest" description="Disordered" evidence="6">
    <location>
        <begin position="85"/>
        <end position="138"/>
    </location>
</feature>
<keyword evidence="5" id="KW-0963">Cytoplasm</keyword>
<dbReference type="InterPro" id="IPR015360">
    <property type="entry name" value="XPC-bd"/>
</dbReference>
<dbReference type="GO" id="GO:0031593">
    <property type="term" value="F:polyubiquitin modification-dependent protein binding"/>
    <property type="evidence" value="ECO:0007669"/>
    <property type="project" value="UniProtKB-UniRule"/>
</dbReference>
<dbReference type="PANTHER" id="PTHR10621">
    <property type="entry name" value="UV EXCISION REPAIR PROTEIN RAD23"/>
    <property type="match status" value="1"/>
</dbReference>
<dbReference type="SMART" id="SM00165">
    <property type="entry name" value="UBA"/>
    <property type="match status" value="2"/>
</dbReference>
<dbReference type="PRINTS" id="PR01839">
    <property type="entry name" value="RAD23PROTEIN"/>
</dbReference>
<dbReference type="KEGG" id="zmk:HG535_0E04550"/>
<dbReference type="InterPro" id="IPR000626">
    <property type="entry name" value="Ubiquitin-like_dom"/>
</dbReference>
<protein>
    <recommendedName>
        <fullName evidence="5">UV excision repair protein RAD23</fullName>
    </recommendedName>
</protein>
<dbReference type="InterPro" id="IPR006636">
    <property type="entry name" value="STI1_HS-bd"/>
</dbReference>
<dbReference type="RefSeq" id="XP_037145098.1">
    <property type="nucleotide sequence ID" value="XM_037289203.1"/>
</dbReference>
<keyword evidence="3 5" id="KW-0234">DNA repair</keyword>
<dbReference type="OrthoDB" id="419317at2759"/>
<gene>
    <name evidence="9" type="ORF">HG535_0E04550</name>
</gene>
<dbReference type="FunFam" id="1.10.8.10:FF:000003">
    <property type="entry name" value="UV excision repair protein RAD23 homolog"/>
    <property type="match status" value="1"/>
</dbReference>
<proteinExistence type="inferred from homology"/>
<keyword evidence="4 5" id="KW-0539">Nucleus</keyword>
<feature type="compositionally biased region" description="Low complexity" evidence="6">
    <location>
        <begin position="189"/>
        <end position="209"/>
    </location>
</feature>
<reference evidence="9 10" key="1">
    <citation type="submission" date="2020-07" db="EMBL/GenBank/DDBJ databases">
        <title>The yeast mating-type switching endonuclease HO is a domesticated member of an unorthodox homing genetic element family.</title>
        <authorList>
            <person name="Coughlan A.Y."/>
            <person name="Lombardi L."/>
            <person name="Braun-Galleani S."/>
            <person name="Martos A.R."/>
            <person name="Galeote V."/>
            <person name="Bigey F."/>
            <person name="Dequin S."/>
            <person name="Byrne K.P."/>
            <person name="Wolfe K.H."/>
        </authorList>
    </citation>
    <scope>NUCLEOTIDE SEQUENCE [LARGE SCALE GENOMIC DNA]</scope>
    <source>
        <strain evidence="9 10">NRRL Y-6702</strain>
    </source>
</reference>
<dbReference type="Pfam" id="PF00627">
    <property type="entry name" value="UBA"/>
    <property type="match status" value="2"/>
</dbReference>
<feature type="domain" description="UBA" evidence="7">
    <location>
        <begin position="366"/>
        <end position="406"/>
    </location>
</feature>
<dbReference type="Gene3D" id="3.10.20.90">
    <property type="entry name" value="Phosphatidylinositol 3-kinase Catalytic Subunit, Chain A, domain 1"/>
    <property type="match status" value="1"/>
</dbReference>
<accession>A0A7H9B3Y8</accession>
<comment type="subcellular location">
    <subcellularLocation>
        <location evidence="5">Nucleus</location>
    </subcellularLocation>
    <subcellularLocation>
        <location evidence="5">Cytoplasm</location>
    </subcellularLocation>
</comment>
<dbReference type="GO" id="GO:0005829">
    <property type="term" value="C:cytosol"/>
    <property type="evidence" value="ECO:0007669"/>
    <property type="project" value="TreeGrafter"/>
</dbReference>
<dbReference type="FunFam" id="1.10.8.10:FF:000002">
    <property type="entry name" value="UV excision repair protein RAD23 homolog"/>
    <property type="match status" value="1"/>
</dbReference>
<dbReference type="GO" id="GO:0070628">
    <property type="term" value="F:proteasome binding"/>
    <property type="evidence" value="ECO:0007669"/>
    <property type="project" value="TreeGrafter"/>
</dbReference>
<dbReference type="GO" id="GO:0005654">
    <property type="term" value="C:nucleoplasm"/>
    <property type="evidence" value="ECO:0007669"/>
    <property type="project" value="TreeGrafter"/>
</dbReference>
<dbReference type="CDD" id="cd01805">
    <property type="entry name" value="Ubl_Rad23"/>
    <property type="match status" value="1"/>
</dbReference>
<dbReference type="Proteomes" id="UP000509704">
    <property type="component" value="Chromosome 5"/>
</dbReference>
<dbReference type="SMART" id="SM00213">
    <property type="entry name" value="UBQ"/>
    <property type="match status" value="1"/>
</dbReference>
<dbReference type="InterPro" id="IPR004806">
    <property type="entry name" value="Rad23"/>
</dbReference>
<keyword evidence="2 5" id="KW-0227">DNA damage</keyword>
<dbReference type="SUPFAM" id="SSF46934">
    <property type="entry name" value="UBA-like"/>
    <property type="match status" value="2"/>
</dbReference>
<evidence type="ECO:0000256" key="5">
    <source>
        <dbReference type="RuleBase" id="RU367049"/>
    </source>
</evidence>
<sequence length="409" mass="43190">MVTITFKDFKKEKVSLTLELSSTVLDAKTQLAQQKDCEDNQIKLIYSGKVLQDGKSLQESGLKDGDQVIFMISKKKSTTTRVVEPVKVNESESAQPSAPAAEGEAPARTETATVPQANDATPPAAGSENPMVSDPGFLVGAKRNETVERIMEMGYERDEVNRALRAAFNNPDRAVEYLLMGIPENLQSQQQPNAAAAAETSTAVPEETSNQNNAQGAISGAAQGNDDNGAEDDLFAQAANANGDATGSALGAGAGAGSGTSASAPGSIGLTMEDLLALRQVVSGNPEALAPLLENLSARYPQLREQIMSNPEVFVSMLLEAVGDNLQDAMTGFEGSGDIENLIGGETGEGEMAIEEDSAVPIEITEADEQAISRLCELGFERSLVIQVYFACGKNEEIAANMLFNDYAE</sequence>
<keyword evidence="10" id="KW-1185">Reference proteome</keyword>
<dbReference type="Gene3D" id="1.10.8.10">
    <property type="entry name" value="DNA helicase RuvA subunit, C-terminal domain"/>
    <property type="match status" value="2"/>
</dbReference>
<dbReference type="InterPro" id="IPR009060">
    <property type="entry name" value="UBA-like_sf"/>
</dbReference>
<feature type="domain" description="UBA" evidence="7">
    <location>
        <begin position="141"/>
        <end position="181"/>
    </location>
</feature>
<evidence type="ECO:0000256" key="4">
    <source>
        <dbReference type="ARBA" id="ARBA00023242"/>
    </source>
</evidence>
<dbReference type="PANTHER" id="PTHR10621:SF0">
    <property type="entry name" value="UV EXCISION REPAIR PROTEIN RAD23"/>
    <property type="match status" value="1"/>
</dbReference>
<dbReference type="GO" id="GO:0043130">
    <property type="term" value="F:ubiquitin binding"/>
    <property type="evidence" value="ECO:0007669"/>
    <property type="project" value="UniProtKB-UniRule"/>
</dbReference>
<dbReference type="GO" id="GO:0006289">
    <property type="term" value="P:nucleotide-excision repair"/>
    <property type="evidence" value="ECO:0007669"/>
    <property type="project" value="UniProtKB-UniRule"/>
</dbReference>
<evidence type="ECO:0000313" key="9">
    <source>
        <dbReference type="EMBL" id="QLG73371.1"/>
    </source>
</evidence>
<dbReference type="Pfam" id="PF00240">
    <property type="entry name" value="ubiquitin"/>
    <property type="match status" value="1"/>
</dbReference>
<dbReference type="SUPFAM" id="SSF101238">
    <property type="entry name" value="XPC-binding domain"/>
    <property type="match status" value="1"/>
</dbReference>
<feature type="domain" description="Ubiquitin-like" evidence="8">
    <location>
        <begin position="2"/>
        <end position="77"/>
    </location>
</feature>
<dbReference type="NCBIfam" id="TIGR00601">
    <property type="entry name" value="rad23"/>
    <property type="match status" value="1"/>
</dbReference>
<evidence type="ECO:0000259" key="7">
    <source>
        <dbReference type="PROSITE" id="PS50030"/>
    </source>
</evidence>
<dbReference type="InterPro" id="IPR015940">
    <property type="entry name" value="UBA"/>
</dbReference>
<dbReference type="FunFam" id="1.10.10.540:FF:000003">
    <property type="entry name" value="UV excision repair protein RAD23"/>
    <property type="match status" value="1"/>
</dbReference>
<dbReference type="InterPro" id="IPR036353">
    <property type="entry name" value="XPC-bd_sf"/>
</dbReference>
<dbReference type="Gene3D" id="1.10.10.540">
    <property type="entry name" value="XPC-binding domain"/>
    <property type="match status" value="1"/>
</dbReference>
<name>A0A7H9B3Y8_ZYGMR</name>
<feature type="region of interest" description="Disordered" evidence="6">
    <location>
        <begin position="189"/>
        <end position="231"/>
    </location>
</feature>
<dbReference type="SMART" id="SM00727">
    <property type="entry name" value="STI1"/>
    <property type="match status" value="1"/>
</dbReference>
<dbReference type="GO" id="GO:0043161">
    <property type="term" value="P:proteasome-mediated ubiquitin-dependent protein catabolic process"/>
    <property type="evidence" value="ECO:0007669"/>
    <property type="project" value="UniProtKB-UniRule"/>
</dbReference>
<evidence type="ECO:0000256" key="3">
    <source>
        <dbReference type="ARBA" id="ARBA00023204"/>
    </source>
</evidence>
<feature type="compositionally biased region" description="Low complexity" evidence="6">
    <location>
        <begin position="91"/>
        <end position="113"/>
    </location>
</feature>
<organism evidence="9 10">
    <name type="scientific">Zygotorulaspora mrakii</name>
    <name type="common">Zygosaccharomyces mrakii</name>
    <dbReference type="NCBI Taxonomy" id="42260"/>
    <lineage>
        <taxon>Eukaryota</taxon>
        <taxon>Fungi</taxon>
        <taxon>Dikarya</taxon>
        <taxon>Ascomycota</taxon>
        <taxon>Saccharomycotina</taxon>
        <taxon>Saccharomycetes</taxon>
        <taxon>Saccharomycetales</taxon>
        <taxon>Saccharomycetaceae</taxon>
        <taxon>Zygotorulaspora</taxon>
    </lineage>
</organism>
<evidence type="ECO:0000256" key="1">
    <source>
        <dbReference type="ARBA" id="ARBA00022737"/>
    </source>
</evidence>
<dbReference type="SUPFAM" id="SSF54236">
    <property type="entry name" value="Ubiquitin-like"/>
    <property type="match status" value="1"/>
</dbReference>
<dbReference type="Pfam" id="PF09280">
    <property type="entry name" value="XPC-binding"/>
    <property type="match status" value="1"/>
</dbReference>
<dbReference type="PROSITE" id="PS50030">
    <property type="entry name" value="UBA"/>
    <property type="match status" value="2"/>
</dbReference>
<dbReference type="AlphaFoldDB" id="A0A7H9B3Y8"/>
<comment type="similarity">
    <text evidence="5">Belongs to the RAD23 family.</text>
</comment>
<evidence type="ECO:0000313" key="10">
    <source>
        <dbReference type="Proteomes" id="UP000509704"/>
    </source>
</evidence>
<dbReference type="PROSITE" id="PS50053">
    <property type="entry name" value="UBIQUITIN_2"/>
    <property type="match status" value="1"/>
</dbReference>
<dbReference type="InterPro" id="IPR029071">
    <property type="entry name" value="Ubiquitin-like_domsf"/>
</dbReference>
<evidence type="ECO:0000259" key="8">
    <source>
        <dbReference type="PROSITE" id="PS50053"/>
    </source>
</evidence>
<evidence type="ECO:0000256" key="2">
    <source>
        <dbReference type="ARBA" id="ARBA00022763"/>
    </source>
</evidence>